<dbReference type="AlphaFoldDB" id="A0A3M7PJS2"/>
<comment type="caution">
    <text evidence="1">The sequence shown here is derived from an EMBL/GenBank/DDBJ whole genome shotgun (WGS) entry which is preliminary data.</text>
</comment>
<proteinExistence type="predicted"/>
<sequence length="97" mass="11496">MHTHRSFLRPYNIYVNLENYYTYFYAEKNYAQIAKLTWILATKDRKRLLEQLSACTKKKLVAGYVKLLIDVFVEVLAINSECFSFTPVSSIYSRLRD</sequence>
<accession>A0A3M7PJS2</accession>
<gene>
    <name evidence="1" type="ORF">BpHYR1_017477</name>
</gene>
<evidence type="ECO:0000313" key="2">
    <source>
        <dbReference type="Proteomes" id="UP000276133"/>
    </source>
</evidence>
<evidence type="ECO:0000313" key="1">
    <source>
        <dbReference type="EMBL" id="RMZ99243.1"/>
    </source>
</evidence>
<keyword evidence="2" id="KW-1185">Reference proteome</keyword>
<dbReference type="Proteomes" id="UP000276133">
    <property type="component" value="Unassembled WGS sequence"/>
</dbReference>
<name>A0A3M7PJS2_BRAPC</name>
<reference evidence="1 2" key="1">
    <citation type="journal article" date="2018" name="Sci. Rep.">
        <title>Genomic signatures of local adaptation to the degree of environmental predictability in rotifers.</title>
        <authorList>
            <person name="Franch-Gras L."/>
            <person name="Hahn C."/>
            <person name="Garcia-Roger E.M."/>
            <person name="Carmona M.J."/>
            <person name="Serra M."/>
            <person name="Gomez A."/>
        </authorList>
    </citation>
    <scope>NUCLEOTIDE SEQUENCE [LARGE SCALE GENOMIC DNA]</scope>
    <source>
        <strain evidence="1">HYR1</strain>
    </source>
</reference>
<dbReference type="EMBL" id="REGN01010343">
    <property type="protein sequence ID" value="RMZ99243.1"/>
    <property type="molecule type" value="Genomic_DNA"/>
</dbReference>
<protein>
    <submittedName>
        <fullName evidence="1">Uncharacterized protein</fullName>
    </submittedName>
</protein>
<organism evidence="1 2">
    <name type="scientific">Brachionus plicatilis</name>
    <name type="common">Marine rotifer</name>
    <name type="synonym">Brachionus muelleri</name>
    <dbReference type="NCBI Taxonomy" id="10195"/>
    <lineage>
        <taxon>Eukaryota</taxon>
        <taxon>Metazoa</taxon>
        <taxon>Spiralia</taxon>
        <taxon>Gnathifera</taxon>
        <taxon>Rotifera</taxon>
        <taxon>Eurotatoria</taxon>
        <taxon>Monogononta</taxon>
        <taxon>Pseudotrocha</taxon>
        <taxon>Ploima</taxon>
        <taxon>Brachionidae</taxon>
        <taxon>Brachionus</taxon>
    </lineage>
</organism>